<accession>A0A7J8KAS4</accession>
<evidence type="ECO:0000256" key="1">
    <source>
        <dbReference type="SAM" id="Phobius"/>
    </source>
</evidence>
<dbReference type="AlphaFoldDB" id="A0A7J8KAS4"/>
<keyword evidence="3" id="KW-1185">Reference proteome</keyword>
<proteinExistence type="predicted"/>
<keyword evidence="1" id="KW-0472">Membrane</keyword>
<feature type="transmembrane region" description="Helical" evidence="1">
    <location>
        <begin position="6"/>
        <end position="27"/>
    </location>
</feature>
<dbReference type="Proteomes" id="UP000593571">
    <property type="component" value="Unassembled WGS sequence"/>
</dbReference>
<comment type="caution">
    <text evidence="2">The sequence shown here is derived from an EMBL/GenBank/DDBJ whole genome shotgun (WGS) entry which is preliminary data.</text>
</comment>
<sequence>MAFVPWIYASLSNYVAYLLFPVSFKYVHAEQEFSMSGLLFSETLIINSHLFIESLAPISGLRNLYFTRGTLYWPKSVKGAFGRLISDWDTFSEPSLAPSLPTPLHPSHNRFSKILCCSIYF</sequence>
<keyword evidence="1" id="KW-0812">Transmembrane</keyword>
<keyword evidence="1" id="KW-1133">Transmembrane helix</keyword>
<gene>
    <name evidence="2" type="ORF">HJG63_007851</name>
</gene>
<reference evidence="2 3" key="1">
    <citation type="journal article" date="2020" name="Nature">
        <title>Six reference-quality genomes reveal evolution of bat adaptations.</title>
        <authorList>
            <person name="Jebb D."/>
            <person name="Huang Z."/>
            <person name="Pippel M."/>
            <person name="Hughes G.M."/>
            <person name="Lavrichenko K."/>
            <person name="Devanna P."/>
            <person name="Winkler S."/>
            <person name="Jermiin L.S."/>
            <person name="Skirmuntt E.C."/>
            <person name="Katzourakis A."/>
            <person name="Burkitt-Gray L."/>
            <person name="Ray D.A."/>
            <person name="Sullivan K.A.M."/>
            <person name="Roscito J.G."/>
            <person name="Kirilenko B.M."/>
            <person name="Davalos L.M."/>
            <person name="Corthals A.P."/>
            <person name="Power M.L."/>
            <person name="Jones G."/>
            <person name="Ransome R.D."/>
            <person name="Dechmann D.K.N."/>
            <person name="Locatelli A.G."/>
            <person name="Puechmaille S.J."/>
            <person name="Fedrigo O."/>
            <person name="Jarvis E.D."/>
            <person name="Hiller M."/>
            <person name="Vernes S.C."/>
            <person name="Myers E.W."/>
            <person name="Teeling E.C."/>
        </authorList>
    </citation>
    <scope>NUCLEOTIDE SEQUENCE [LARGE SCALE GENOMIC DNA]</scope>
    <source>
        <strain evidence="2">MRouAeg1</strain>
        <tissue evidence="2">Muscle</tissue>
    </source>
</reference>
<dbReference type="EMBL" id="JACASE010000001">
    <property type="protein sequence ID" value="KAF6505983.1"/>
    <property type="molecule type" value="Genomic_DNA"/>
</dbReference>
<protein>
    <submittedName>
        <fullName evidence="2">Uncharacterized protein</fullName>
    </submittedName>
</protein>
<organism evidence="2 3">
    <name type="scientific">Rousettus aegyptiacus</name>
    <name type="common">Egyptian fruit bat</name>
    <name type="synonym">Pteropus aegyptiacus</name>
    <dbReference type="NCBI Taxonomy" id="9407"/>
    <lineage>
        <taxon>Eukaryota</taxon>
        <taxon>Metazoa</taxon>
        <taxon>Chordata</taxon>
        <taxon>Craniata</taxon>
        <taxon>Vertebrata</taxon>
        <taxon>Euteleostomi</taxon>
        <taxon>Mammalia</taxon>
        <taxon>Eutheria</taxon>
        <taxon>Laurasiatheria</taxon>
        <taxon>Chiroptera</taxon>
        <taxon>Yinpterochiroptera</taxon>
        <taxon>Pteropodoidea</taxon>
        <taxon>Pteropodidae</taxon>
        <taxon>Rousettinae</taxon>
        <taxon>Rousettus</taxon>
    </lineage>
</organism>
<evidence type="ECO:0000313" key="2">
    <source>
        <dbReference type="EMBL" id="KAF6505983.1"/>
    </source>
</evidence>
<evidence type="ECO:0000313" key="3">
    <source>
        <dbReference type="Proteomes" id="UP000593571"/>
    </source>
</evidence>
<name>A0A7J8KAS4_ROUAE</name>